<reference evidence="1 2" key="1">
    <citation type="journal article" date="2013" name="Genome Announc.">
        <title>Complete Genome Sequence of the Sesbania Symbiont and Rice Growth-Promoting Endophyte Rhizobium sp. Strain IRBG74.</title>
        <authorList>
            <person name="Crook M.B."/>
            <person name="Mitra S."/>
            <person name="Ane J.M."/>
            <person name="Sadowsky M.J."/>
            <person name="Gyaneshwar P."/>
        </authorList>
    </citation>
    <scope>NUCLEOTIDE SEQUENCE [LARGE SCALE GENOMIC DNA]</scope>
    <source>
        <strain evidence="1 2">IRBG74</strain>
    </source>
</reference>
<organism evidence="1 2">
    <name type="scientific">Agrobacterium pusense</name>
    <dbReference type="NCBI Taxonomy" id="648995"/>
    <lineage>
        <taxon>Bacteria</taxon>
        <taxon>Pseudomonadati</taxon>
        <taxon>Pseudomonadota</taxon>
        <taxon>Alphaproteobacteria</taxon>
        <taxon>Hyphomicrobiales</taxon>
        <taxon>Rhizobiaceae</taxon>
        <taxon>Rhizobium/Agrobacterium group</taxon>
        <taxon>Agrobacterium</taxon>
    </lineage>
</organism>
<dbReference type="EMBL" id="HG518323">
    <property type="protein sequence ID" value="CDI09821.1"/>
    <property type="molecule type" value="Genomic_DNA"/>
</dbReference>
<proteinExistence type="predicted"/>
<dbReference type="KEGG" id="rir:BN877_II0019"/>
<name>U4Q7U5_9HYPH</name>
<accession>U4Q7U5</accession>
<sequence length="79" mass="9049">MLILPCSELSRQGIWRSRHAKFVGLKELMRITTNMTSLSSFDGYAACIIPAYTITARIEWDFSSHIVECTPFHRASRLD</sequence>
<evidence type="ECO:0000313" key="2">
    <source>
        <dbReference type="Proteomes" id="UP000016944"/>
    </source>
</evidence>
<dbReference type="Proteomes" id="UP000016944">
    <property type="component" value="Chromosome II"/>
</dbReference>
<dbReference type="AlphaFoldDB" id="U4Q7U5"/>
<protein>
    <submittedName>
        <fullName evidence="1">Uncharacterized protein</fullName>
    </submittedName>
</protein>
<dbReference type="HOGENOM" id="CLU_2603611_0_0_5"/>
<gene>
    <name evidence="1" type="ORF">BN877_II0019</name>
</gene>
<evidence type="ECO:0000313" key="1">
    <source>
        <dbReference type="EMBL" id="CDI09821.1"/>
    </source>
</evidence>